<name>A0ABT7KHU9_9HYPH</name>
<protein>
    <submittedName>
        <fullName evidence="1">4-oxalocrotonate tautomerase</fullName>
    </submittedName>
</protein>
<evidence type="ECO:0000313" key="2">
    <source>
        <dbReference type="Proteomes" id="UP001172630"/>
    </source>
</evidence>
<comment type="caution">
    <text evidence="1">The sequence shown here is derived from an EMBL/GenBank/DDBJ whole genome shotgun (WGS) entry which is preliminary data.</text>
</comment>
<accession>A0ABT7KHU9</accession>
<evidence type="ECO:0000313" key="1">
    <source>
        <dbReference type="EMBL" id="MDL2408204.1"/>
    </source>
</evidence>
<organism evidence="1 2">
    <name type="scientific">Rhizobium calliandrae</name>
    <dbReference type="NCBI Taxonomy" id="1312182"/>
    <lineage>
        <taxon>Bacteria</taxon>
        <taxon>Pseudomonadati</taxon>
        <taxon>Pseudomonadota</taxon>
        <taxon>Alphaproteobacteria</taxon>
        <taxon>Hyphomicrobiales</taxon>
        <taxon>Rhizobiaceae</taxon>
        <taxon>Rhizobium/Agrobacterium group</taxon>
        <taxon>Rhizobium</taxon>
    </lineage>
</organism>
<dbReference type="EMBL" id="JARFYN010000030">
    <property type="protein sequence ID" value="MDL2408204.1"/>
    <property type="molecule type" value="Genomic_DNA"/>
</dbReference>
<gene>
    <name evidence="1" type="ORF">PY650_21655</name>
</gene>
<dbReference type="Gene3D" id="3.30.429.10">
    <property type="entry name" value="Macrophage Migration Inhibitory Factor"/>
    <property type="match status" value="1"/>
</dbReference>
<dbReference type="Proteomes" id="UP001172630">
    <property type="component" value="Unassembled WGS sequence"/>
</dbReference>
<dbReference type="SUPFAM" id="SSF55331">
    <property type="entry name" value="Tautomerase/MIF"/>
    <property type="match status" value="1"/>
</dbReference>
<reference evidence="1" key="1">
    <citation type="submission" date="2023-06" db="EMBL/GenBank/DDBJ databases">
        <title>Phylogenetic Diversity of Rhizobium strains.</title>
        <authorList>
            <person name="Moura F.T."/>
            <person name="Helene L.C.F."/>
            <person name="Hungria M."/>
        </authorList>
    </citation>
    <scope>NUCLEOTIDE SEQUENCE</scope>
    <source>
        <strain evidence="1">CCGE524</strain>
    </source>
</reference>
<dbReference type="RefSeq" id="WP_285881597.1">
    <property type="nucleotide sequence ID" value="NZ_JARFYN010000030.1"/>
</dbReference>
<dbReference type="InterPro" id="IPR014347">
    <property type="entry name" value="Tautomerase/MIF_sf"/>
</dbReference>
<proteinExistence type="predicted"/>
<keyword evidence="2" id="KW-1185">Reference proteome</keyword>
<sequence>MPKMFVHSTKDTFSAEARVKVASSLTDLGMKCEKLLESDKIRKGVWVFFSEHQPDSVFSGGKAVSNPQIAMVTYAIRGGLDEESRKVFITEATAILSQNAKPGEAPVPIYVGIQETPEVDWGMYGKQVDLATMRRPT</sequence>